<dbReference type="Gene3D" id="3.50.50.60">
    <property type="entry name" value="FAD/NAD(P)-binding domain"/>
    <property type="match status" value="1"/>
</dbReference>
<evidence type="ECO:0000313" key="9">
    <source>
        <dbReference type="Proteomes" id="UP000184356"/>
    </source>
</evidence>
<dbReference type="AlphaFoldDB" id="A0A1L9TKH8"/>
<dbReference type="GeneID" id="63760884"/>
<evidence type="ECO:0000256" key="3">
    <source>
        <dbReference type="ARBA" id="ARBA00022630"/>
    </source>
</evidence>
<dbReference type="PANTHER" id="PTHR10961">
    <property type="entry name" value="PEROXISOMAL SARCOSINE OXIDASE"/>
    <property type="match status" value="1"/>
</dbReference>
<dbReference type="VEuPathDB" id="FungiDB:ASPSYDRAFT_30745"/>
<dbReference type="InterPro" id="IPR045170">
    <property type="entry name" value="MTOX"/>
</dbReference>
<gene>
    <name evidence="8" type="ORF">ASPSYDRAFT_30745</name>
</gene>
<dbReference type="SUPFAM" id="SSF51905">
    <property type="entry name" value="FAD/NAD(P)-binding domain"/>
    <property type="match status" value="1"/>
</dbReference>
<dbReference type="GO" id="GO:0051698">
    <property type="term" value="F:saccharopine oxidase activity"/>
    <property type="evidence" value="ECO:0007669"/>
    <property type="project" value="TreeGrafter"/>
</dbReference>
<dbReference type="EMBL" id="KV878585">
    <property type="protein sequence ID" value="OJJ59920.1"/>
    <property type="molecule type" value="Genomic_DNA"/>
</dbReference>
<dbReference type="InterPro" id="IPR006076">
    <property type="entry name" value="FAD-dep_OxRdtase"/>
</dbReference>
<dbReference type="RefSeq" id="XP_040703726.1">
    <property type="nucleotide sequence ID" value="XM_040844811.1"/>
</dbReference>
<evidence type="ECO:0000259" key="7">
    <source>
        <dbReference type="Pfam" id="PF01266"/>
    </source>
</evidence>
<accession>A0A1L9TKH8</accession>
<comment type="similarity">
    <text evidence="2">Belongs to the MSOX/MTOX family.</text>
</comment>
<proteinExistence type="inferred from homology"/>
<evidence type="ECO:0000256" key="4">
    <source>
        <dbReference type="ARBA" id="ARBA00022827"/>
    </source>
</evidence>
<keyword evidence="9" id="KW-1185">Reference proteome</keyword>
<organism evidence="8 9">
    <name type="scientific">Aspergillus sydowii CBS 593.65</name>
    <dbReference type="NCBI Taxonomy" id="1036612"/>
    <lineage>
        <taxon>Eukaryota</taxon>
        <taxon>Fungi</taxon>
        <taxon>Dikarya</taxon>
        <taxon>Ascomycota</taxon>
        <taxon>Pezizomycotina</taxon>
        <taxon>Eurotiomycetes</taxon>
        <taxon>Eurotiomycetidae</taxon>
        <taxon>Eurotiales</taxon>
        <taxon>Aspergillaceae</taxon>
        <taxon>Aspergillus</taxon>
        <taxon>Aspergillus subgen. Nidulantes</taxon>
    </lineage>
</organism>
<dbReference type="Proteomes" id="UP000184356">
    <property type="component" value="Unassembled WGS sequence"/>
</dbReference>
<dbReference type="GO" id="GO:0008115">
    <property type="term" value="F:sarcosine oxidase activity"/>
    <property type="evidence" value="ECO:0007669"/>
    <property type="project" value="TreeGrafter"/>
</dbReference>
<feature type="domain" description="FAD dependent oxidoreductase" evidence="7">
    <location>
        <begin position="10"/>
        <end position="375"/>
    </location>
</feature>
<keyword evidence="3" id="KW-0285">Flavoprotein</keyword>
<dbReference type="STRING" id="1036612.A0A1L9TKH8"/>
<protein>
    <recommendedName>
        <fullName evidence="7">FAD dependent oxidoreductase domain-containing protein</fullName>
    </recommendedName>
</protein>
<dbReference type="PANTHER" id="PTHR10961:SF26">
    <property type="entry name" value="L-SACCHAROPINE OXIDASE"/>
    <property type="match status" value="1"/>
</dbReference>
<evidence type="ECO:0000256" key="2">
    <source>
        <dbReference type="ARBA" id="ARBA00010989"/>
    </source>
</evidence>
<dbReference type="GO" id="GO:0050660">
    <property type="term" value="F:flavin adenine dinucleotide binding"/>
    <property type="evidence" value="ECO:0007669"/>
    <property type="project" value="InterPro"/>
</dbReference>
<dbReference type="OrthoDB" id="2219495at2759"/>
<reference evidence="9" key="1">
    <citation type="journal article" date="2017" name="Genome Biol.">
        <title>Comparative genomics reveals high biological diversity and specific adaptations in the industrially and medically important fungal genus Aspergillus.</title>
        <authorList>
            <person name="de Vries R.P."/>
            <person name="Riley R."/>
            <person name="Wiebenga A."/>
            <person name="Aguilar-Osorio G."/>
            <person name="Amillis S."/>
            <person name="Uchima C.A."/>
            <person name="Anderluh G."/>
            <person name="Asadollahi M."/>
            <person name="Askin M."/>
            <person name="Barry K."/>
            <person name="Battaglia E."/>
            <person name="Bayram O."/>
            <person name="Benocci T."/>
            <person name="Braus-Stromeyer S.A."/>
            <person name="Caldana C."/>
            <person name="Canovas D."/>
            <person name="Cerqueira G.C."/>
            <person name="Chen F."/>
            <person name="Chen W."/>
            <person name="Choi C."/>
            <person name="Clum A."/>
            <person name="Dos Santos R.A."/>
            <person name="Damasio A.R."/>
            <person name="Diallinas G."/>
            <person name="Emri T."/>
            <person name="Fekete E."/>
            <person name="Flipphi M."/>
            <person name="Freyberg S."/>
            <person name="Gallo A."/>
            <person name="Gournas C."/>
            <person name="Habgood R."/>
            <person name="Hainaut M."/>
            <person name="Harispe M.L."/>
            <person name="Henrissat B."/>
            <person name="Hilden K.S."/>
            <person name="Hope R."/>
            <person name="Hossain A."/>
            <person name="Karabika E."/>
            <person name="Karaffa L."/>
            <person name="Karanyi Z."/>
            <person name="Krasevec N."/>
            <person name="Kuo A."/>
            <person name="Kusch H."/>
            <person name="LaButti K."/>
            <person name="Lagendijk E.L."/>
            <person name="Lapidus A."/>
            <person name="Levasseur A."/>
            <person name="Lindquist E."/>
            <person name="Lipzen A."/>
            <person name="Logrieco A.F."/>
            <person name="MacCabe A."/>
            <person name="Maekelae M.R."/>
            <person name="Malavazi I."/>
            <person name="Melin P."/>
            <person name="Meyer V."/>
            <person name="Mielnichuk N."/>
            <person name="Miskei M."/>
            <person name="Molnar A.P."/>
            <person name="Mule G."/>
            <person name="Ngan C.Y."/>
            <person name="Orejas M."/>
            <person name="Orosz E."/>
            <person name="Ouedraogo J.P."/>
            <person name="Overkamp K.M."/>
            <person name="Park H.-S."/>
            <person name="Perrone G."/>
            <person name="Piumi F."/>
            <person name="Punt P.J."/>
            <person name="Ram A.F."/>
            <person name="Ramon A."/>
            <person name="Rauscher S."/>
            <person name="Record E."/>
            <person name="Riano-Pachon D.M."/>
            <person name="Robert V."/>
            <person name="Roehrig J."/>
            <person name="Ruller R."/>
            <person name="Salamov A."/>
            <person name="Salih N.S."/>
            <person name="Samson R.A."/>
            <person name="Sandor E."/>
            <person name="Sanguinetti M."/>
            <person name="Schuetze T."/>
            <person name="Sepcic K."/>
            <person name="Shelest E."/>
            <person name="Sherlock G."/>
            <person name="Sophianopoulou V."/>
            <person name="Squina F.M."/>
            <person name="Sun H."/>
            <person name="Susca A."/>
            <person name="Todd R.B."/>
            <person name="Tsang A."/>
            <person name="Unkles S.E."/>
            <person name="van de Wiele N."/>
            <person name="van Rossen-Uffink D."/>
            <person name="Oliveira J.V."/>
            <person name="Vesth T.C."/>
            <person name="Visser J."/>
            <person name="Yu J.-H."/>
            <person name="Zhou M."/>
            <person name="Andersen M.R."/>
            <person name="Archer D.B."/>
            <person name="Baker S.E."/>
            <person name="Benoit I."/>
            <person name="Brakhage A.A."/>
            <person name="Braus G.H."/>
            <person name="Fischer R."/>
            <person name="Frisvad J.C."/>
            <person name="Goldman G.H."/>
            <person name="Houbraken J."/>
            <person name="Oakley B."/>
            <person name="Pocsi I."/>
            <person name="Scazzocchio C."/>
            <person name="Seiboth B."/>
            <person name="vanKuyk P.A."/>
            <person name="Wortman J."/>
            <person name="Dyer P.S."/>
            <person name="Grigoriev I.V."/>
        </authorList>
    </citation>
    <scope>NUCLEOTIDE SEQUENCE [LARGE SCALE GENOMIC DNA]</scope>
    <source>
        <strain evidence="9">CBS 593.65</strain>
    </source>
</reference>
<name>A0A1L9TKH8_9EURO</name>
<keyword evidence="5" id="KW-0560">Oxidoreductase</keyword>
<evidence type="ECO:0000256" key="5">
    <source>
        <dbReference type="ARBA" id="ARBA00023002"/>
    </source>
</evidence>
<evidence type="ECO:0000313" key="8">
    <source>
        <dbReference type="EMBL" id="OJJ59920.1"/>
    </source>
</evidence>
<dbReference type="Pfam" id="PF01266">
    <property type="entry name" value="DAO"/>
    <property type="match status" value="1"/>
</dbReference>
<evidence type="ECO:0000256" key="6">
    <source>
        <dbReference type="SAM" id="MobiDB-lite"/>
    </source>
</evidence>
<sequence length="425" mass="47166">MASSQLTQPIIIIGGGTFGTTTAYHLTKKGYTNVTVLDRFPVPSLEAAGNDINKIIRTEYPEPLYTKLASDSRDIWRDPNGLFAGLYHPSGWIIGATDRSTPFVEASIKSARDLGVDPPRLVSTQEIHQQWPVMDGGFQGWKSYWSPNAAWVNAREGIVRMAREAMNAGVRYISGEQGYVRQLLYDEKQVCIGVKCADGTAYFGSQIILAAGAAAGTLLDLEGQIVAKGHAVGHVQLNPDEVEEYKSMPILDHLEGGILFPPQEDGIMKIGAVHFVTNYAKSLNGMSLPRYRSDNPQDGIPAVVEARLRKWMETCVPRLAHREWIETRICWDGDMADYHFLITPHPKHKNLEIAIGGSAHGFKFLPVLGKYIAEMMEGTLDPEIAQKWRWRPGAQLSDYSTNPHPERPEDLNDMPGWGEPIKSSL</sequence>
<feature type="region of interest" description="Disordered" evidence="6">
    <location>
        <begin position="396"/>
        <end position="425"/>
    </location>
</feature>
<evidence type="ECO:0000256" key="1">
    <source>
        <dbReference type="ARBA" id="ARBA00001974"/>
    </source>
</evidence>
<keyword evidence="4" id="KW-0274">FAD</keyword>
<dbReference type="Gene3D" id="3.30.9.10">
    <property type="entry name" value="D-Amino Acid Oxidase, subunit A, domain 2"/>
    <property type="match status" value="1"/>
</dbReference>
<dbReference type="InterPro" id="IPR036188">
    <property type="entry name" value="FAD/NAD-bd_sf"/>
</dbReference>
<comment type="cofactor">
    <cofactor evidence="1">
        <name>FAD</name>
        <dbReference type="ChEBI" id="CHEBI:57692"/>
    </cofactor>
</comment>